<dbReference type="InterPro" id="IPR011991">
    <property type="entry name" value="ArsR-like_HTH"/>
</dbReference>
<accession>A0A7Z8K1Z7</accession>
<dbReference type="InterPro" id="IPR026881">
    <property type="entry name" value="WYL_dom"/>
</dbReference>
<feature type="domain" description="HTH deoR-type" evidence="3">
    <location>
        <begin position="7"/>
        <end position="66"/>
    </location>
</feature>
<dbReference type="InterPro" id="IPR057727">
    <property type="entry name" value="WCX_dom"/>
</dbReference>
<feature type="non-terminal residue" evidence="4">
    <location>
        <position position="321"/>
    </location>
</feature>
<keyword evidence="2" id="KW-0804">Transcription</keyword>
<dbReference type="InterPro" id="IPR001034">
    <property type="entry name" value="DeoR_HTH"/>
</dbReference>
<dbReference type="Pfam" id="PF25583">
    <property type="entry name" value="WCX"/>
    <property type="match status" value="1"/>
</dbReference>
<dbReference type="Proteomes" id="UP000308121">
    <property type="component" value="Unassembled WGS sequence"/>
</dbReference>
<evidence type="ECO:0000256" key="2">
    <source>
        <dbReference type="ARBA" id="ARBA00023163"/>
    </source>
</evidence>
<proteinExistence type="predicted"/>
<dbReference type="PANTHER" id="PTHR34580">
    <property type="match status" value="1"/>
</dbReference>
<dbReference type="Pfam" id="PF13280">
    <property type="entry name" value="WYL"/>
    <property type="match status" value="1"/>
</dbReference>
<dbReference type="Pfam" id="PF08279">
    <property type="entry name" value="HTH_11"/>
    <property type="match status" value="1"/>
</dbReference>
<dbReference type="InterPro" id="IPR028349">
    <property type="entry name" value="PafC-like"/>
</dbReference>
<dbReference type="Gene3D" id="1.10.10.10">
    <property type="entry name" value="Winged helix-like DNA-binding domain superfamily/Winged helix DNA-binding domain"/>
    <property type="match status" value="1"/>
</dbReference>
<gene>
    <name evidence="4" type="ORF">FA014_05490</name>
</gene>
<evidence type="ECO:0000259" key="3">
    <source>
        <dbReference type="PROSITE" id="PS51000"/>
    </source>
</evidence>
<dbReference type="SMART" id="SM00420">
    <property type="entry name" value="HTH_DEOR"/>
    <property type="match status" value="1"/>
</dbReference>
<sequence length="321" mass="34877">MAPVADPTARTLQLLDLLQSAHQRTVAELVDRLGVDERTVRRDVRRLAEAGVDVESVRGRYGGYRLAPGARVLPVTFTGEEAVAVVLGLARGGTAPAGQDVAAQTALAKVRRAMRREDAARGDAALGVIARGEPDAGQRPDPGVVLTLADAVASSRVVELRHHRDGRPSSRRLVHPYGLVARERRWYLVASDTGTGEDRAFRVDRIRSARSLAETFAEPGPRDPASWLTEHFATADYAWTVVLHVRATEDHIRAHLPPSVARLERQDAGTGTAGPPWHRAEIHAENLDWIPAVLAALGCEVRIEGPDELRDRVRAAAARLL</sequence>
<dbReference type="PANTHER" id="PTHR34580:SF3">
    <property type="entry name" value="PROTEIN PAFB"/>
    <property type="match status" value="1"/>
</dbReference>
<reference evidence="4 5" key="1">
    <citation type="submission" date="2019-05" db="EMBL/GenBank/DDBJ databases">
        <title>Genome sequence of Cellulomonas hominis strain CS1.</title>
        <authorList>
            <person name="Belmont J."/>
            <person name="Maclea K.S."/>
        </authorList>
    </citation>
    <scope>NUCLEOTIDE SEQUENCE [LARGE SCALE GENOMIC DNA]</scope>
    <source>
        <strain evidence="4 5">CS1</strain>
    </source>
</reference>
<dbReference type="InterPro" id="IPR036388">
    <property type="entry name" value="WH-like_DNA-bd_sf"/>
</dbReference>
<dbReference type="AlphaFoldDB" id="A0A7Z8K1Z7"/>
<dbReference type="SUPFAM" id="SSF46785">
    <property type="entry name" value="Winged helix' DNA-binding domain"/>
    <property type="match status" value="1"/>
</dbReference>
<protein>
    <submittedName>
        <fullName evidence="4">WYL domain-containing protein</fullName>
    </submittedName>
</protein>
<evidence type="ECO:0000313" key="5">
    <source>
        <dbReference type="Proteomes" id="UP000308121"/>
    </source>
</evidence>
<dbReference type="PROSITE" id="PS51000">
    <property type="entry name" value="HTH_DEOR_2"/>
    <property type="match status" value="1"/>
</dbReference>
<evidence type="ECO:0000313" key="4">
    <source>
        <dbReference type="EMBL" id="TKR25019.1"/>
    </source>
</evidence>
<dbReference type="CDD" id="cd00090">
    <property type="entry name" value="HTH_ARSR"/>
    <property type="match status" value="1"/>
</dbReference>
<dbReference type="EMBL" id="SZYE01000025">
    <property type="protein sequence ID" value="TKR25019.1"/>
    <property type="molecule type" value="Genomic_DNA"/>
</dbReference>
<dbReference type="OrthoDB" id="9807255at2"/>
<organism evidence="4 5">
    <name type="scientific">Cellulomonas hominis</name>
    <dbReference type="NCBI Taxonomy" id="156981"/>
    <lineage>
        <taxon>Bacteria</taxon>
        <taxon>Bacillati</taxon>
        <taxon>Actinomycetota</taxon>
        <taxon>Actinomycetes</taxon>
        <taxon>Micrococcales</taxon>
        <taxon>Cellulomonadaceae</taxon>
        <taxon>Cellulomonas</taxon>
    </lineage>
</organism>
<dbReference type="PROSITE" id="PS52050">
    <property type="entry name" value="WYL"/>
    <property type="match status" value="1"/>
</dbReference>
<keyword evidence="1" id="KW-0805">Transcription regulation</keyword>
<dbReference type="InterPro" id="IPR036390">
    <property type="entry name" value="WH_DNA-bd_sf"/>
</dbReference>
<dbReference type="InterPro" id="IPR051534">
    <property type="entry name" value="CBASS_pafABC_assoc_protein"/>
</dbReference>
<comment type="caution">
    <text evidence="4">The sequence shown here is derived from an EMBL/GenBank/DDBJ whole genome shotgun (WGS) entry which is preliminary data.</text>
</comment>
<dbReference type="PIRSF" id="PIRSF016838">
    <property type="entry name" value="PafC"/>
    <property type="match status" value="1"/>
</dbReference>
<dbReference type="GO" id="GO:0003700">
    <property type="term" value="F:DNA-binding transcription factor activity"/>
    <property type="evidence" value="ECO:0007669"/>
    <property type="project" value="InterPro"/>
</dbReference>
<evidence type="ECO:0000256" key="1">
    <source>
        <dbReference type="ARBA" id="ARBA00023015"/>
    </source>
</evidence>
<name>A0A7Z8K1Z7_9CELL</name>
<dbReference type="InterPro" id="IPR013196">
    <property type="entry name" value="HTH_11"/>
</dbReference>